<accession>A0AAP0RKY1</accession>
<organism evidence="2 3">
    <name type="scientific">Liquidambar formosana</name>
    <name type="common">Formosan gum</name>
    <dbReference type="NCBI Taxonomy" id="63359"/>
    <lineage>
        <taxon>Eukaryota</taxon>
        <taxon>Viridiplantae</taxon>
        <taxon>Streptophyta</taxon>
        <taxon>Embryophyta</taxon>
        <taxon>Tracheophyta</taxon>
        <taxon>Spermatophyta</taxon>
        <taxon>Magnoliopsida</taxon>
        <taxon>eudicotyledons</taxon>
        <taxon>Gunneridae</taxon>
        <taxon>Pentapetalae</taxon>
        <taxon>Saxifragales</taxon>
        <taxon>Altingiaceae</taxon>
        <taxon>Liquidambar</taxon>
    </lineage>
</organism>
<gene>
    <name evidence="2" type="ORF">L1049_012718</name>
</gene>
<reference evidence="2 3" key="1">
    <citation type="journal article" date="2024" name="Plant J.">
        <title>Genome sequences and population genomics reveal climatic adaptation and genomic divergence between two closely related sweetgum species.</title>
        <authorList>
            <person name="Xu W.Q."/>
            <person name="Ren C.Q."/>
            <person name="Zhang X.Y."/>
            <person name="Comes H.P."/>
            <person name="Liu X.H."/>
            <person name="Li Y.G."/>
            <person name="Kettle C.J."/>
            <person name="Jalonen R."/>
            <person name="Gaisberger H."/>
            <person name="Ma Y.Z."/>
            <person name="Qiu Y.X."/>
        </authorList>
    </citation>
    <scope>NUCLEOTIDE SEQUENCE [LARGE SCALE GENOMIC DNA]</scope>
    <source>
        <strain evidence="2">Hangzhou</strain>
    </source>
</reference>
<protein>
    <submittedName>
        <fullName evidence="2">Uncharacterized protein</fullName>
    </submittedName>
</protein>
<sequence length="105" mass="11995">MGLLLSSDLVPFSREYGHLLFFFAGFLLIGNLFQEFWLPMMGCRFLHGLIFLRIQLPGSGFRFSFTMVLILYCWVSAPGVLAYPCIGYASMLGLSFLFFQSLHCF</sequence>
<evidence type="ECO:0000256" key="1">
    <source>
        <dbReference type="SAM" id="Phobius"/>
    </source>
</evidence>
<feature type="transmembrane region" description="Helical" evidence="1">
    <location>
        <begin position="50"/>
        <end position="75"/>
    </location>
</feature>
<dbReference type="AlphaFoldDB" id="A0AAP0RKY1"/>
<dbReference type="EMBL" id="JBBPBK010000008">
    <property type="protein sequence ID" value="KAK9279043.1"/>
    <property type="molecule type" value="Genomic_DNA"/>
</dbReference>
<evidence type="ECO:0000313" key="2">
    <source>
        <dbReference type="EMBL" id="KAK9279043.1"/>
    </source>
</evidence>
<name>A0AAP0RKY1_LIQFO</name>
<keyword evidence="1" id="KW-1133">Transmembrane helix</keyword>
<keyword evidence="1" id="KW-0472">Membrane</keyword>
<proteinExistence type="predicted"/>
<keyword evidence="1" id="KW-0812">Transmembrane</keyword>
<feature type="transmembrane region" description="Helical" evidence="1">
    <location>
        <begin position="81"/>
        <end position="99"/>
    </location>
</feature>
<evidence type="ECO:0000313" key="3">
    <source>
        <dbReference type="Proteomes" id="UP001415857"/>
    </source>
</evidence>
<keyword evidence="3" id="KW-1185">Reference proteome</keyword>
<feature type="transmembrane region" description="Helical" evidence="1">
    <location>
        <begin position="20"/>
        <end position="38"/>
    </location>
</feature>
<dbReference type="Proteomes" id="UP001415857">
    <property type="component" value="Unassembled WGS sequence"/>
</dbReference>
<comment type="caution">
    <text evidence="2">The sequence shown here is derived from an EMBL/GenBank/DDBJ whole genome shotgun (WGS) entry which is preliminary data.</text>
</comment>